<keyword evidence="2" id="KW-0677">Repeat</keyword>
<reference evidence="4" key="1">
    <citation type="journal article" date="2023" name="PLoS Negl. Trop. Dis.">
        <title>A genome sequence for Biomphalaria pfeifferi, the major vector snail for the human-infecting parasite Schistosoma mansoni.</title>
        <authorList>
            <person name="Bu L."/>
            <person name="Lu L."/>
            <person name="Laidemitt M.R."/>
            <person name="Zhang S.M."/>
            <person name="Mutuku M."/>
            <person name="Mkoji G."/>
            <person name="Steinauer M."/>
            <person name="Loker E.S."/>
        </authorList>
    </citation>
    <scope>NUCLEOTIDE SEQUENCE</scope>
    <source>
        <strain evidence="4">KasaAsao</strain>
    </source>
</reference>
<name>A0AAD8CDQ4_BIOPF</name>
<sequence length="510" mass="59302">MDVHDIDIFKRSHLHSEGNDFSRMTEATPNINPKDVLKETDTEEVLFTSTNQSLSETEHNDVDAASDTMFAKTISEQQNIMSVIDNVKKSKALSADLSRKHLQAIPEALLELQHLEYLYLEGNQICYLPDDFFSFFPHLVWLDLRNNLLSRIPSLYLSSHTCLRNLLLEGNTLRNLPLELGLVSSLHGLNIAGNPLEFPPQTVIETGTQGILKFLRDVLAAKNSSKLADTDLTLSKDDPECLDHSSDSSDDWNTSASMMELAKLRDRMNLTESGNLQETELDKHHLKPSEVNIIKKTNIKKVRKFGDYLVIGELKKKKESKMSWKVNHFPAPPTQNYVRFKMKEEKQVARVKEFKEKTEAILQRRKDDEILKNWRDEAKVLQRKKYLQHLIPGKDYKEPAEYAPFEVDKEMMQVLSKEKYQQEELQREQKLKQERSISPATRQKIQQEKQARIHELEKKIKDHMTDMMERRKQPKGSAQQEMEIAKRELEVIKRLQHDLKGSYQKLKAWN</sequence>
<dbReference type="EMBL" id="JASAOG010000001">
    <property type="protein sequence ID" value="KAK0070403.1"/>
    <property type="molecule type" value="Genomic_DNA"/>
</dbReference>
<organism evidence="4 5">
    <name type="scientific">Biomphalaria pfeifferi</name>
    <name type="common">Bloodfluke planorb</name>
    <name type="synonym">Freshwater snail</name>
    <dbReference type="NCBI Taxonomy" id="112525"/>
    <lineage>
        <taxon>Eukaryota</taxon>
        <taxon>Metazoa</taxon>
        <taxon>Spiralia</taxon>
        <taxon>Lophotrochozoa</taxon>
        <taxon>Mollusca</taxon>
        <taxon>Gastropoda</taxon>
        <taxon>Heterobranchia</taxon>
        <taxon>Euthyneura</taxon>
        <taxon>Panpulmonata</taxon>
        <taxon>Hygrophila</taxon>
        <taxon>Lymnaeoidea</taxon>
        <taxon>Planorbidae</taxon>
        <taxon>Biomphalaria</taxon>
    </lineage>
</organism>
<evidence type="ECO:0000256" key="3">
    <source>
        <dbReference type="SAM" id="MobiDB-lite"/>
    </source>
</evidence>
<dbReference type="Gene3D" id="3.80.10.10">
    <property type="entry name" value="Ribonuclease Inhibitor"/>
    <property type="match status" value="1"/>
</dbReference>
<proteinExistence type="predicted"/>
<comment type="caution">
    <text evidence="4">The sequence shown here is derived from an EMBL/GenBank/DDBJ whole genome shotgun (WGS) entry which is preliminary data.</text>
</comment>
<gene>
    <name evidence="4" type="ORF">Bpfe_000386</name>
</gene>
<keyword evidence="5" id="KW-1185">Reference proteome</keyword>
<dbReference type="InterPro" id="IPR001611">
    <property type="entry name" value="Leu-rich_rpt"/>
</dbReference>
<dbReference type="Pfam" id="PF13855">
    <property type="entry name" value="LRR_8"/>
    <property type="match status" value="1"/>
</dbReference>
<evidence type="ECO:0000313" key="5">
    <source>
        <dbReference type="Proteomes" id="UP001233172"/>
    </source>
</evidence>
<dbReference type="PROSITE" id="PS51450">
    <property type="entry name" value="LRR"/>
    <property type="match status" value="2"/>
</dbReference>
<dbReference type="SMART" id="SM00369">
    <property type="entry name" value="LRR_TYP"/>
    <property type="match status" value="2"/>
</dbReference>
<dbReference type="GO" id="GO:0005737">
    <property type="term" value="C:cytoplasm"/>
    <property type="evidence" value="ECO:0007669"/>
    <property type="project" value="TreeGrafter"/>
</dbReference>
<evidence type="ECO:0000313" key="4">
    <source>
        <dbReference type="EMBL" id="KAK0070403.1"/>
    </source>
</evidence>
<evidence type="ECO:0000256" key="2">
    <source>
        <dbReference type="ARBA" id="ARBA00022737"/>
    </source>
</evidence>
<dbReference type="InterPro" id="IPR050216">
    <property type="entry name" value="LRR_domain-containing"/>
</dbReference>
<dbReference type="InterPro" id="IPR003591">
    <property type="entry name" value="Leu-rich_rpt_typical-subtyp"/>
</dbReference>
<dbReference type="InterPro" id="IPR032675">
    <property type="entry name" value="LRR_dom_sf"/>
</dbReference>
<keyword evidence="1" id="KW-0433">Leucine-rich repeat</keyword>
<accession>A0AAD8CDQ4</accession>
<protein>
    <submittedName>
        <fullName evidence="4">Leucine-rich repeat-containing protein 27-like isoform X1</fullName>
    </submittedName>
</protein>
<feature type="region of interest" description="Disordered" evidence="3">
    <location>
        <begin position="429"/>
        <end position="450"/>
    </location>
</feature>
<dbReference type="PANTHER" id="PTHR48051">
    <property type="match status" value="1"/>
</dbReference>
<evidence type="ECO:0000256" key="1">
    <source>
        <dbReference type="ARBA" id="ARBA00022614"/>
    </source>
</evidence>
<reference evidence="4" key="2">
    <citation type="submission" date="2023-04" db="EMBL/GenBank/DDBJ databases">
        <authorList>
            <person name="Bu L."/>
            <person name="Lu L."/>
            <person name="Laidemitt M.R."/>
            <person name="Zhang S.M."/>
            <person name="Mutuku M."/>
            <person name="Mkoji G."/>
            <person name="Steinauer M."/>
            <person name="Loker E.S."/>
        </authorList>
    </citation>
    <scope>NUCLEOTIDE SEQUENCE</scope>
    <source>
        <strain evidence="4">KasaAsao</strain>
        <tissue evidence="4">Whole Snail</tissue>
    </source>
</reference>
<dbReference type="Proteomes" id="UP001233172">
    <property type="component" value="Unassembled WGS sequence"/>
</dbReference>
<dbReference type="PANTHER" id="PTHR48051:SF35">
    <property type="entry name" value="LEUCINE-RICH REPEAT-CONTAINING PROTEIN 27"/>
    <property type="match status" value="1"/>
</dbReference>
<dbReference type="SUPFAM" id="SSF52058">
    <property type="entry name" value="L domain-like"/>
    <property type="match status" value="1"/>
</dbReference>
<dbReference type="AlphaFoldDB" id="A0AAD8CDQ4"/>